<feature type="region of interest" description="Disordered" evidence="1">
    <location>
        <begin position="440"/>
        <end position="506"/>
    </location>
</feature>
<feature type="region of interest" description="Disordered" evidence="1">
    <location>
        <begin position="340"/>
        <end position="368"/>
    </location>
</feature>
<feature type="compositionally biased region" description="Basic and acidic residues" evidence="1">
    <location>
        <begin position="218"/>
        <end position="228"/>
    </location>
</feature>
<dbReference type="EMBL" id="MU004183">
    <property type="protein sequence ID" value="KAF2500449.1"/>
    <property type="molecule type" value="Genomic_DNA"/>
</dbReference>
<sequence length="506" mass="55967">MGNSTLPESRTTRLRNRISDGIVAFRGLHVPLRLGNGNDTVPEASRRQHQGPEPVRSQSRRFQKRRLDEDEQTGALSKPEHRRSKSLPTSPQSLKTLPDLTRHFRERGREHGEQEIETWSTSVAGTRKSSRNVATIANPNALPLPGLVKSPAWAKMQPPKCPDCRVPFGSGSGGIGPVTGVCATCHRFVSRLTTALVSPQLSAQTPCEEMAPTAHTETQSRRDQESRLLRGTKTHVPRRTTNPRSNLPTRRQELEVPLSLQRSPVSESAVHPWDALHDTGDSSSLRSAHRYRLVHNLIEHLQLRTNDLAGRARDARNRVEELERSAIDFLHDYDFLRESQTVEEPSSSRSSRLEGVSQVPLTDGSPPDRALAAAQKALLDDFYASEGVKVPSSDEEEEESSESDSYYSSRSDFGFPILQSVERIARGAIRAAQALEFEDTGQVDQHGAGPTGKSQAGFPPALRFDQSGQILDDEDIRQETPLKEDGSTALDSEKPKPRGLRPPDAL</sequence>
<reference evidence="2" key="1">
    <citation type="journal article" date="2020" name="Stud. Mycol.">
        <title>101 Dothideomycetes genomes: a test case for predicting lifestyles and emergence of pathogens.</title>
        <authorList>
            <person name="Haridas S."/>
            <person name="Albert R."/>
            <person name="Binder M."/>
            <person name="Bloem J."/>
            <person name="Labutti K."/>
            <person name="Salamov A."/>
            <person name="Andreopoulos B."/>
            <person name="Baker S."/>
            <person name="Barry K."/>
            <person name="Bills G."/>
            <person name="Bluhm B."/>
            <person name="Cannon C."/>
            <person name="Castanera R."/>
            <person name="Culley D."/>
            <person name="Daum C."/>
            <person name="Ezra D."/>
            <person name="Gonzalez J."/>
            <person name="Henrissat B."/>
            <person name="Kuo A."/>
            <person name="Liang C."/>
            <person name="Lipzen A."/>
            <person name="Lutzoni F."/>
            <person name="Magnuson J."/>
            <person name="Mondo S."/>
            <person name="Nolan M."/>
            <person name="Ohm R."/>
            <person name="Pangilinan J."/>
            <person name="Park H.-J."/>
            <person name="Ramirez L."/>
            <person name="Alfaro M."/>
            <person name="Sun H."/>
            <person name="Tritt A."/>
            <person name="Yoshinaga Y."/>
            <person name="Zwiers L.-H."/>
            <person name="Turgeon B."/>
            <person name="Goodwin S."/>
            <person name="Spatafora J."/>
            <person name="Crous P."/>
            <person name="Grigoriev I."/>
        </authorList>
    </citation>
    <scope>NUCLEOTIDE SEQUENCE</scope>
    <source>
        <strain evidence="2">CBS 269.34</strain>
    </source>
</reference>
<feature type="compositionally biased region" description="Basic and acidic residues" evidence="1">
    <location>
        <begin position="477"/>
        <end position="496"/>
    </location>
</feature>
<protein>
    <submittedName>
        <fullName evidence="2">Uncharacterized protein</fullName>
    </submittedName>
</protein>
<proteinExistence type="predicted"/>
<gene>
    <name evidence="2" type="ORF">BU16DRAFT_247248</name>
</gene>
<feature type="compositionally biased region" description="Acidic residues" evidence="1">
    <location>
        <begin position="393"/>
        <end position="402"/>
    </location>
</feature>
<dbReference type="Proteomes" id="UP000799750">
    <property type="component" value="Unassembled WGS sequence"/>
</dbReference>
<feature type="region of interest" description="Disordered" evidence="1">
    <location>
        <begin position="201"/>
        <end position="269"/>
    </location>
</feature>
<evidence type="ECO:0000313" key="3">
    <source>
        <dbReference type="Proteomes" id="UP000799750"/>
    </source>
</evidence>
<evidence type="ECO:0000256" key="1">
    <source>
        <dbReference type="SAM" id="MobiDB-lite"/>
    </source>
</evidence>
<feature type="region of interest" description="Disordered" evidence="1">
    <location>
        <begin position="387"/>
        <end position="409"/>
    </location>
</feature>
<feature type="region of interest" description="Disordered" evidence="1">
    <location>
        <begin position="32"/>
        <end position="99"/>
    </location>
</feature>
<feature type="compositionally biased region" description="Polar residues" evidence="1">
    <location>
        <begin position="239"/>
        <end position="249"/>
    </location>
</feature>
<accession>A0A6A6R786</accession>
<keyword evidence="3" id="KW-1185">Reference proteome</keyword>
<dbReference type="OrthoDB" id="10511840at2759"/>
<organism evidence="2 3">
    <name type="scientific">Lophium mytilinum</name>
    <dbReference type="NCBI Taxonomy" id="390894"/>
    <lineage>
        <taxon>Eukaryota</taxon>
        <taxon>Fungi</taxon>
        <taxon>Dikarya</taxon>
        <taxon>Ascomycota</taxon>
        <taxon>Pezizomycotina</taxon>
        <taxon>Dothideomycetes</taxon>
        <taxon>Pleosporomycetidae</taxon>
        <taxon>Mytilinidiales</taxon>
        <taxon>Mytilinidiaceae</taxon>
        <taxon>Lophium</taxon>
    </lineage>
</organism>
<name>A0A6A6R786_9PEZI</name>
<dbReference type="AlphaFoldDB" id="A0A6A6R786"/>
<evidence type="ECO:0000313" key="2">
    <source>
        <dbReference type="EMBL" id="KAF2500449.1"/>
    </source>
</evidence>
<feature type="compositionally biased region" description="Polar residues" evidence="1">
    <location>
        <begin position="86"/>
        <end position="95"/>
    </location>
</feature>